<gene>
    <name evidence="2" type="ORF">Pan216_52780</name>
</gene>
<dbReference type="AlphaFoldDB" id="A0A518BBM6"/>
<evidence type="ECO:0000313" key="2">
    <source>
        <dbReference type="EMBL" id="QDU64388.1"/>
    </source>
</evidence>
<evidence type="ECO:0000256" key="1">
    <source>
        <dbReference type="SAM" id="Phobius"/>
    </source>
</evidence>
<feature type="transmembrane region" description="Helical" evidence="1">
    <location>
        <begin position="332"/>
        <end position="351"/>
    </location>
</feature>
<feature type="transmembrane region" description="Helical" evidence="1">
    <location>
        <begin position="358"/>
        <end position="379"/>
    </location>
</feature>
<keyword evidence="1" id="KW-0472">Membrane</keyword>
<reference evidence="2 3" key="1">
    <citation type="submission" date="2019-02" db="EMBL/GenBank/DDBJ databases">
        <title>Deep-cultivation of Planctomycetes and their phenomic and genomic characterization uncovers novel biology.</title>
        <authorList>
            <person name="Wiegand S."/>
            <person name="Jogler M."/>
            <person name="Boedeker C."/>
            <person name="Pinto D."/>
            <person name="Vollmers J."/>
            <person name="Rivas-Marin E."/>
            <person name="Kohn T."/>
            <person name="Peeters S.H."/>
            <person name="Heuer A."/>
            <person name="Rast P."/>
            <person name="Oberbeckmann S."/>
            <person name="Bunk B."/>
            <person name="Jeske O."/>
            <person name="Meyerdierks A."/>
            <person name="Storesund J.E."/>
            <person name="Kallscheuer N."/>
            <person name="Luecker S."/>
            <person name="Lage O.M."/>
            <person name="Pohl T."/>
            <person name="Merkel B.J."/>
            <person name="Hornburger P."/>
            <person name="Mueller R.-W."/>
            <person name="Bruemmer F."/>
            <person name="Labrenz M."/>
            <person name="Spormann A.M."/>
            <person name="Op den Camp H."/>
            <person name="Overmann J."/>
            <person name="Amann R."/>
            <person name="Jetten M.S.M."/>
            <person name="Mascher T."/>
            <person name="Medema M.H."/>
            <person name="Devos D.P."/>
            <person name="Kaster A.-K."/>
            <person name="Ovreas L."/>
            <person name="Rohde M."/>
            <person name="Galperin M.Y."/>
            <person name="Jogler C."/>
        </authorList>
    </citation>
    <scope>NUCLEOTIDE SEQUENCE [LARGE SCALE GENOMIC DNA]</scope>
    <source>
        <strain evidence="2 3">Pan216</strain>
    </source>
</reference>
<protein>
    <recommendedName>
        <fullName evidence="4">Glycosyltransferase RgtA/B/C/D-like domain-containing protein</fullName>
    </recommendedName>
</protein>
<keyword evidence="3" id="KW-1185">Reference proteome</keyword>
<organism evidence="2 3">
    <name type="scientific">Kolteria novifilia</name>
    <dbReference type="NCBI Taxonomy" id="2527975"/>
    <lineage>
        <taxon>Bacteria</taxon>
        <taxon>Pseudomonadati</taxon>
        <taxon>Planctomycetota</taxon>
        <taxon>Planctomycetia</taxon>
        <taxon>Kolteriales</taxon>
        <taxon>Kolteriaceae</taxon>
        <taxon>Kolteria</taxon>
    </lineage>
</organism>
<feature type="transmembrane region" description="Helical" evidence="1">
    <location>
        <begin position="259"/>
        <end position="278"/>
    </location>
</feature>
<feature type="transmembrane region" description="Helical" evidence="1">
    <location>
        <begin position="136"/>
        <end position="157"/>
    </location>
</feature>
<dbReference type="EMBL" id="CP036279">
    <property type="protein sequence ID" value="QDU64388.1"/>
    <property type="molecule type" value="Genomic_DNA"/>
</dbReference>
<feature type="transmembrane region" description="Helical" evidence="1">
    <location>
        <begin position="224"/>
        <end position="252"/>
    </location>
</feature>
<evidence type="ECO:0000313" key="3">
    <source>
        <dbReference type="Proteomes" id="UP000317093"/>
    </source>
</evidence>
<dbReference type="KEGG" id="knv:Pan216_52780"/>
<dbReference type="Proteomes" id="UP000317093">
    <property type="component" value="Chromosome"/>
</dbReference>
<feature type="transmembrane region" description="Helical" evidence="1">
    <location>
        <begin position="20"/>
        <end position="38"/>
    </location>
</feature>
<feature type="transmembrane region" description="Helical" evidence="1">
    <location>
        <begin position="169"/>
        <end position="188"/>
    </location>
</feature>
<proteinExistence type="predicted"/>
<accession>A0A518BBM6</accession>
<dbReference type="OrthoDB" id="251120at2"/>
<evidence type="ECO:0008006" key="4">
    <source>
        <dbReference type="Google" id="ProtNLM"/>
    </source>
</evidence>
<sequence length="459" mass="52016">MSQADSKPLNPLTLSLDRRAMFWGILITVLALLAGYTWRAKSSWSPNDRSRWNTVWSLVEYGTYRIYDTDEEAKAAGKPRQFKTIDKVRTEDGLRSSKPPLMPTLIAGYVHALRLVFGREWSLSDKKDPTKGSFEIYSKATLYFFQFLPFAIFLILYRRYLDQYATTDFGWVFCLLAAALGTLLTGYLVTLNNHVIAGCFGFMTYSMVLSIWCDRAEEPWRYALAGLCAGWTFANELPAGLLIIAVFALLLVRDPKKAIFGYLPPLGLVIGAMFWTNYLAVDSLLPAYIQKNLYDYSGSYWTSSAKSGIDALNDHPEHLVVYFLNMTIGHHGIFSLTPIWIFSAWGMILLARDRSSKLAPIAWSILFISAGVFAFFWLVTDQRNYGGFCHGLRWLAWLSPLWLLSLPTAIDRIADSKIGCRLAWASLAVSIFSVGDTLASPWSRSWLQRIFLWSGIIDY</sequence>
<keyword evidence="1" id="KW-1133">Transmembrane helix</keyword>
<name>A0A518BBM6_9BACT</name>
<dbReference type="RefSeq" id="WP_145262560.1">
    <property type="nucleotide sequence ID" value="NZ_CP036279.1"/>
</dbReference>
<keyword evidence="1" id="KW-0812">Transmembrane</keyword>